<dbReference type="InterPro" id="IPR003593">
    <property type="entry name" value="AAA+_ATPase"/>
</dbReference>
<dbReference type="Gene3D" id="3.40.50.300">
    <property type="entry name" value="P-loop containing nucleotide triphosphate hydrolases"/>
    <property type="match status" value="1"/>
</dbReference>
<dbReference type="SMART" id="SM00382">
    <property type="entry name" value="AAA"/>
    <property type="match status" value="1"/>
</dbReference>
<organism evidence="6 7">
    <name type="scientific">Candidatus Ventrousia excrementavium</name>
    <dbReference type="NCBI Taxonomy" id="2840961"/>
    <lineage>
        <taxon>Bacteria</taxon>
        <taxon>Bacillati</taxon>
        <taxon>Bacillota</taxon>
        <taxon>Clostridia</taxon>
        <taxon>Eubacteriales</taxon>
        <taxon>Clostridiaceae</taxon>
        <taxon>Clostridiaceae incertae sedis</taxon>
        <taxon>Candidatus Ventrousia</taxon>
    </lineage>
</organism>
<dbReference type="PANTHER" id="PTHR43776:SF7">
    <property type="entry name" value="D,D-DIPEPTIDE TRANSPORT ATP-BINDING PROTEIN DDPF-RELATED"/>
    <property type="match status" value="1"/>
</dbReference>
<dbReference type="NCBIfam" id="TIGR01727">
    <property type="entry name" value="oligo_HPY"/>
    <property type="match status" value="1"/>
</dbReference>
<dbReference type="GO" id="GO:0015833">
    <property type="term" value="P:peptide transport"/>
    <property type="evidence" value="ECO:0007669"/>
    <property type="project" value="InterPro"/>
</dbReference>
<comment type="similarity">
    <text evidence="1">Belongs to the ABC transporter superfamily.</text>
</comment>
<dbReference type="InterPro" id="IPR003439">
    <property type="entry name" value="ABC_transporter-like_ATP-bd"/>
</dbReference>
<dbReference type="InterPro" id="IPR017871">
    <property type="entry name" value="ABC_transporter-like_CS"/>
</dbReference>
<reference evidence="6" key="1">
    <citation type="submission" date="2020-10" db="EMBL/GenBank/DDBJ databases">
        <authorList>
            <person name="Gilroy R."/>
        </authorList>
    </citation>
    <scope>NUCLEOTIDE SEQUENCE</scope>
    <source>
        <strain evidence="6">CHK191-8634</strain>
    </source>
</reference>
<dbReference type="PROSITE" id="PS50893">
    <property type="entry name" value="ABC_TRANSPORTER_2"/>
    <property type="match status" value="1"/>
</dbReference>
<evidence type="ECO:0000313" key="6">
    <source>
        <dbReference type="EMBL" id="HIU44647.1"/>
    </source>
</evidence>
<keyword evidence="3" id="KW-0547">Nucleotide-binding</keyword>
<dbReference type="SUPFAM" id="SSF52540">
    <property type="entry name" value="P-loop containing nucleoside triphosphate hydrolases"/>
    <property type="match status" value="1"/>
</dbReference>
<evidence type="ECO:0000259" key="5">
    <source>
        <dbReference type="PROSITE" id="PS50893"/>
    </source>
</evidence>
<keyword evidence="4 6" id="KW-0067">ATP-binding</keyword>
<comment type="caution">
    <text evidence="6">The sequence shown here is derived from an EMBL/GenBank/DDBJ whole genome shotgun (WGS) entry which is preliminary data.</text>
</comment>
<dbReference type="PANTHER" id="PTHR43776">
    <property type="entry name" value="TRANSPORT ATP-BINDING PROTEIN"/>
    <property type="match status" value="1"/>
</dbReference>
<reference evidence="6" key="2">
    <citation type="journal article" date="2021" name="PeerJ">
        <title>Extensive microbial diversity within the chicken gut microbiome revealed by metagenomics and culture.</title>
        <authorList>
            <person name="Gilroy R."/>
            <person name="Ravi A."/>
            <person name="Getino M."/>
            <person name="Pursley I."/>
            <person name="Horton D.L."/>
            <person name="Alikhan N.F."/>
            <person name="Baker D."/>
            <person name="Gharbi K."/>
            <person name="Hall N."/>
            <person name="Watson M."/>
            <person name="Adriaenssens E.M."/>
            <person name="Foster-Nyarko E."/>
            <person name="Jarju S."/>
            <person name="Secka A."/>
            <person name="Antonio M."/>
            <person name="Oren A."/>
            <person name="Chaudhuri R.R."/>
            <person name="La Ragione R."/>
            <person name="Hildebrand F."/>
            <person name="Pallen M.J."/>
        </authorList>
    </citation>
    <scope>NUCLEOTIDE SEQUENCE</scope>
    <source>
        <strain evidence="6">CHK191-8634</strain>
    </source>
</reference>
<dbReference type="PROSITE" id="PS00211">
    <property type="entry name" value="ABC_TRANSPORTER_1"/>
    <property type="match status" value="1"/>
</dbReference>
<evidence type="ECO:0000256" key="3">
    <source>
        <dbReference type="ARBA" id="ARBA00022741"/>
    </source>
</evidence>
<accession>A0A9D1S2K7</accession>
<name>A0A9D1S2K7_9CLOT</name>
<dbReference type="InterPro" id="IPR050319">
    <property type="entry name" value="ABC_transp_ATP-bind"/>
</dbReference>
<gene>
    <name evidence="6" type="ORF">IAB67_10175</name>
</gene>
<evidence type="ECO:0000313" key="7">
    <source>
        <dbReference type="Proteomes" id="UP000824073"/>
    </source>
</evidence>
<protein>
    <submittedName>
        <fullName evidence="6">ATP-binding cassette domain-containing protein</fullName>
    </submittedName>
</protein>
<dbReference type="EMBL" id="DVMR01000079">
    <property type="protein sequence ID" value="HIU44647.1"/>
    <property type="molecule type" value="Genomic_DNA"/>
</dbReference>
<dbReference type="Pfam" id="PF08352">
    <property type="entry name" value="oligo_HPY"/>
    <property type="match status" value="1"/>
</dbReference>
<evidence type="ECO:0000256" key="4">
    <source>
        <dbReference type="ARBA" id="ARBA00022840"/>
    </source>
</evidence>
<evidence type="ECO:0000256" key="1">
    <source>
        <dbReference type="ARBA" id="ARBA00005417"/>
    </source>
</evidence>
<dbReference type="Proteomes" id="UP000824073">
    <property type="component" value="Unassembled WGS sequence"/>
</dbReference>
<dbReference type="FunFam" id="3.40.50.300:FF:000016">
    <property type="entry name" value="Oligopeptide ABC transporter ATP-binding component"/>
    <property type="match status" value="1"/>
</dbReference>
<feature type="domain" description="ABC transporter" evidence="5">
    <location>
        <begin position="18"/>
        <end position="258"/>
    </location>
</feature>
<dbReference type="InterPro" id="IPR027417">
    <property type="entry name" value="P-loop_NTPase"/>
</dbReference>
<evidence type="ECO:0000256" key="2">
    <source>
        <dbReference type="ARBA" id="ARBA00022448"/>
    </source>
</evidence>
<dbReference type="InterPro" id="IPR013563">
    <property type="entry name" value="Oligopep_ABC_C"/>
</dbReference>
<dbReference type="GO" id="GO:0055085">
    <property type="term" value="P:transmembrane transport"/>
    <property type="evidence" value="ECO:0007669"/>
    <property type="project" value="UniProtKB-ARBA"/>
</dbReference>
<dbReference type="AlphaFoldDB" id="A0A9D1S2K7"/>
<dbReference type="Pfam" id="PF00005">
    <property type="entry name" value="ABC_tran"/>
    <property type="match status" value="1"/>
</dbReference>
<dbReference type="GO" id="GO:0016887">
    <property type="term" value="F:ATP hydrolysis activity"/>
    <property type="evidence" value="ECO:0007669"/>
    <property type="project" value="InterPro"/>
</dbReference>
<keyword evidence="2" id="KW-0813">Transport</keyword>
<sequence>MQNNIVCSVENLKVYFPVRAGLTQRVVGQIKAVDDVSLAIRGGETLGLVGESGCGKTKIGRAIVRLNEPTSGKIVYNGQNILELKGDQLRDLRRKLQIVFQDPYSSLNPRQTVRRMLSEVLTVQMGMDQKQALERAGELLDQVGLSPAYAPRYPHEFSGGQRQRVAIARAIALQPEFLVCDEAVSALDVSIQSQIINLLMDLKERYTDMTYLFISHALNVVEHISDRVAVMYLGRVVELSETEELFGHAAHPYTQALLSAIPMLAGREERERIVLKGEVPSAGNVPPGCRFHTRCPHATERCRAEEPQMRECAPGHFAACHLLE</sequence>
<dbReference type="CDD" id="cd03257">
    <property type="entry name" value="ABC_NikE_OppD_transporters"/>
    <property type="match status" value="1"/>
</dbReference>
<proteinExistence type="inferred from homology"/>
<dbReference type="GO" id="GO:0005524">
    <property type="term" value="F:ATP binding"/>
    <property type="evidence" value="ECO:0007669"/>
    <property type="project" value="UniProtKB-KW"/>
</dbReference>